<feature type="non-terminal residue" evidence="6">
    <location>
        <position position="1"/>
    </location>
</feature>
<keyword evidence="2" id="KW-0378">Hydrolase</keyword>
<evidence type="ECO:0000259" key="5">
    <source>
        <dbReference type="Pfam" id="PF13087"/>
    </source>
</evidence>
<keyword evidence="3" id="KW-0347">Helicase</keyword>
<dbReference type="GO" id="GO:0043139">
    <property type="term" value="F:5'-3' DNA helicase activity"/>
    <property type="evidence" value="ECO:0007669"/>
    <property type="project" value="TreeGrafter"/>
</dbReference>
<feature type="domain" description="DNA2/NAM7 helicase-like C-terminal" evidence="5">
    <location>
        <begin position="11"/>
        <end position="201"/>
    </location>
</feature>
<keyword evidence="1" id="KW-0547">Nucleotide-binding</keyword>
<gene>
    <name evidence="6" type="ORF">METZ01_LOCUS454794</name>
</gene>
<accession>A0A383A2Z8</accession>
<dbReference type="Gene3D" id="3.40.50.300">
    <property type="entry name" value="P-loop containing nucleotide triphosphate hydrolases"/>
    <property type="match status" value="1"/>
</dbReference>
<keyword evidence="4" id="KW-0067">ATP-binding</keyword>
<evidence type="ECO:0000256" key="1">
    <source>
        <dbReference type="ARBA" id="ARBA00022741"/>
    </source>
</evidence>
<protein>
    <recommendedName>
        <fullName evidence="5">DNA2/NAM7 helicase-like C-terminal domain-containing protein</fullName>
    </recommendedName>
</protein>
<dbReference type="GO" id="GO:0016787">
    <property type="term" value="F:hydrolase activity"/>
    <property type="evidence" value="ECO:0007669"/>
    <property type="project" value="UniProtKB-KW"/>
</dbReference>
<organism evidence="6">
    <name type="scientific">marine metagenome</name>
    <dbReference type="NCBI Taxonomy" id="408172"/>
    <lineage>
        <taxon>unclassified sequences</taxon>
        <taxon>metagenomes</taxon>
        <taxon>ecological metagenomes</taxon>
    </lineage>
</organism>
<proteinExistence type="predicted"/>
<dbReference type="InterPro" id="IPR050534">
    <property type="entry name" value="Coronavir_polyprotein_1ab"/>
</dbReference>
<evidence type="ECO:0000256" key="4">
    <source>
        <dbReference type="ARBA" id="ARBA00022840"/>
    </source>
</evidence>
<dbReference type="EMBL" id="UINC01188626">
    <property type="protein sequence ID" value="SVE01940.1"/>
    <property type="molecule type" value="Genomic_DNA"/>
</dbReference>
<dbReference type="InterPro" id="IPR041679">
    <property type="entry name" value="DNA2/NAM7-like_C"/>
</dbReference>
<dbReference type="AlphaFoldDB" id="A0A383A2Z8"/>
<dbReference type="GO" id="GO:0005524">
    <property type="term" value="F:ATP binding"/>
    <property type="evidence" value="ECO:0007669"/>
    <property type="project" value="UniProtKB-KW"/>
</dbReference>
<dbReference type="PANTHER" id="PTHR43788">
    <property type="entry name" value="DNA2/NAM7 HELICASE FAMILY MEMBER"/>
    <property type="match status" value="1"/>
</dbReference>
<evidence type="ECO:0000313" key="6">
    <source>
        <dbReference type="EMBL" id="SVE01940.1"/>
    </source>
</evidence>
<dbReference type="CDD" id="cd18808">
    <property type="entry name" value="SF1_C_Upf1"/>
    <property type="match status" value="1"/>
</dbReference>
<dbReference type="PANTHER" id="PTHR43788:SF8">
    <property type="entry name" value="DNA-BINDING PROTEIN SMUBP-2"/>
    <property type="match status" value="1"/>
</dbReference>
<evidence type="ECO:0000256" key="2">
    <source>
        <dbReference type="ARBA" id="ARBA00022801"/>
    </source>
</evidence>
<name>A0A383A2Z8_9ZZZZ</name>
<evidence type="ECO:0000256" key="3">
    <source>
        <dbReference type="ARBA" id="ARBA00022806"/>
    </source>
</evidence>
<sequence>ESGKSLPEYLLEDQDTISSNKGIFIDKSRRLHPKLCKFTSENFYDGRLKNYDFTERRKITFLKKENVLPETGILMVDAKHKDVCRQKSEEEGKLVKDFYNRLLGSTFLEDKNTKKIMKEEDILVVAPYNVQVNYLKSILPKEARVGTIDKFQGQQAPATIISMTTSDPESLPRNVDFFFSRNRLNVAISRSQCLSIVIMNKKILEIACKKVEHILLVNTFMKLLEFEKPLN</sequence>
<reference evidence="6" key="1">
    <citation type="submission" date="2018-05" db="EMBL/GenBank/DDBJ databases">
        <authorList>
            <person name="Lanie J.A."/>
            <person name="Ng W.-L."/>
            <person name="Kazmierczak K.M."/>
            <person name="Andrzejewski T.M."/>
            <person name="Davidsen T.M."/>
            <person name="Wayne K.J."/>
            <person name="Tettelin H."/>
            <person name="Glass J.I."/>
            <person name="Rusch D."/>
            <person name="Podicherti R."/>
            <person name="Tsui H.-C.T."/>
            <person name="Winkler M.E."/>
        </authorList>
    </citation>
    <scope>NUCLEOTIDE SEQUENCE</scope>
</reference>
<dbReference type="SUPFAM" id="SSF52540">
    <property type="entry name" value="P-loop containing nucleoside triphosphate hydrolases"/>
    <property type="match status" value="1"/>
</dbReference>
<dbReference type="InterPro" id="IPR047187">
    <property type="entry name" value="SF1_C_Upf1"/>
</dbReference>
<dbReference type="Pfam" id="PF13087">
    <property type="entry name" value="AAA_12"/>
    <property type="match status" value="1"/>
</dbReference>
<dbReference type="InterPro" id="IPR027417">
    <property type="entry name" value="P-loop_NTPase"/>
</dbReference>